<evidence type="ECO:0000313" key="1">
    <source>
        <dbReference type="EMBL" id="MDR6218606.1"/>
    </source>
</evidence>
<accession>A0AAE3XC66</accession>
<name>A0AAE3XC66_9DEIO</name>
<evidence type="ECO:0000313" key="2">
    <source>
        <dbReference type="Proteomes" id="UP001185331"/>
    </source>
</evidence>
<proteinExistence type="predicted"/>
<dbReference type="EMBL" id="JAVDQK010000005">
    <property type="protein sequence ID" value="MDR6218606.1"/>
    <property type="molecule type" value="Genomic_DNA"/>
</dbReference>
<reference evidence="1" key="1">
    <citation type="submission" date="2023-07" db="EMBL/GenBank/DDBJ databases">
        <title>Sorghum-associated microbial communities from plants grown in Nebraska, USA.</title>
        <authorList>
            <person name="Schachtman D."/>
        </authorList>
    </citation>
    <scope>NUCLEOTIDE SEQUENCE</scope>
    <source>
        <strain evidence="1">BE330</strain>
    </source>
</reference>
<gene>
    <name evidence="1" type="ORF">J2Y00_002203</name>
</gene>
<organism evidence="1 2">
    <name type="scientific">Deinococcus soli</name>
    <name type="common">ex Cha et al. 2016</name>
    <dbReference type="NCBI Taxonomy" id="1309411"/>
    <lineage>
        <taxon>Bacteria</taxon>
        <taxon>Thermotogati</taxon>
        <taxon>Deinococcota</taxon>
        <taxon>Deinococci</taxon>
        <taxon>Deinococcales</taxon>
        <taxon>Deinococcaceae</taxon>
        <taxon>Deinococcus</taxon>
    </lineage>
</organism>
<dbReference type="RefSeq" id="WP_309852992.1">
    <property type="nucleotide sequence ID" value="NZ_JAVDQJ010000004.1"/>
</dbReference>
<dbReference type="Proteomes" id="UP001185331">
    <property type="component" value="Unassembled WGS sequence"/>
</dbReference>
<sequence length="119" mass="13253">MTLLLDAAATLARLHADPAVPEALRAEISDLERRLRGAALPLTGTCDTCRHWTGIEGGDQQCPYTYGRCTRMQDEDYPYPHEPIVVYTDAAPYWVWTMPTASCCMHEPQGAPLGEHHVE</sequence>
<protein>
    <submittedName>
        <fullName evidence="1">Uncharacterized protein</fullName>
    </submittedName>
</protein>
<comment type="caution">
    <text evidence="1">The sequence shown here is derived from an EMBL/GenBank/DDBJ whole genome shotgun (WGS) entry which is preliminary data.</text>
</comment>
<dbReference type="AlphaFoldDB" id="A0AAE3XC66"/>